<proteinExistence type="predicted"/>
<dbReference type="WBParaSite" id="nRc.2.0.1.t03567-RA">
    <property type="protein sequence ID" value="nRc.2.0.1.t03567-RA"/>
    <property type="gene ID" value="nRc.2.0.1.g03567"/>
</dbReference>
<sequence length="354" mass="41212">MHRTDIPHGLYRYNPQKKSCLPTNDRRSFGKDALFQTLQDCKTAYARKANLEAKGQQCSGHPNDVCQRGTGRPSRYCIVESDTSVECAPYSNIVNGLTLCFGYEYDCKSYLEKNYRVWFYSPKKDHCMKTKSELKKPGDVYHMSRKECEKMSSERRRAKSCHKIQNNACQQVPDKKPCNLLEYSFNSHQDCMECLSKSNEYYIPLHDLIVQLLGNYDNPKIAFMTHKGNKSNTMVSVRQFGPYYMKLKCHALDLESRHAGPMYMFKSKEKCMEKYREDKELQERSVGYRYRLGDCRPTMDLKSPGLFKTKDECRSGSHNDEYQYAVPRGAAAWYHVVNQLSKFEVKNVVCRAFV</sequence>
<evidence type="ECO:0000313" key="2">
    <source>
        <dbReference type="WBParaSite" id="nRc.2.0.1.t03567-RA"/>
    </source>
</evidence>
<name>A0A915HQD1_ROMCU</name>
<organism evidence="1 2">
    <name type="scientific">Romanomermis culicivorax</name>
    <name type="common">Nematode worm</name>
    <dbReference type="NCBI Taxonomy" id="13658"/>
    <lineage>
        <taxon>Eukaryota</taxon>
        <taxon>Metazoa</taxon>
        <taxon>Ecdysozoa</taxon>
        <taxon>Nematoda</taxon>
        <taxon>Enoplea</taxon>
        <taxon>Dorylaimia</taxon>
        <taxon>Mermithida</taxon>
        <taxon>Mermithoidea</taxon>
        <taxon>Mermithidae</taxon>
        <taxon>Romanomermis</taxon>
    </lineage>
</organism>
<reference evidence="2" key="1">
    <citation type="submission" date="2022-11" db="UniProtKB">
        <authorList>
            <consortium name="WormBaseParasite"/>
        </authorList>
    </citation>
    <scope>IDENTIFICATION</scope>
</reference>
<evidence type="ECO:0000313" key="1">
    <source>
        <dbReference type="Proteomes" id="UP000887565"/>
    </source>
</evidence>
<protein>
    <submittedName>
        <fullName evidence="2">Uncharacterized protein</fullName>
    </submittedName>
</protein>
<dbReference type="AlphaFoldDB" id="A0A915HQD1"/>
<keyword evidence="1" id="KW-1185">Reference proteome</keyword>
<dbReference type="Proteomes" id="UP000887565">
    <property type="component" value="Unplaced"/>
</dbReference>
<accession>A0A915HQD1</accession>